<comment type="caution">
    <text evidence="1">The sequence shown here is derived from an EMBL/GenBank/DDBJ whole genome shotgun (WGS) entry which is preliminary data.</text>
</comment>
<keyword evidence="2" id="KW-1185">Reference proteome</keyword>
<dbReference type="AlphaFoldDB" id="A0A2T9Z8L7"/>
<reference evidence="1 2" key="1">
    <citation type="journal article" date="2018" name="MBio">
        <title>Comparative Genomics Reveals the Core Gene Toolbox for the Fungus-Insect Symbiosis.</title>
        <authorList>
            <person name="Wang Y."/>
            <person name="Stata M."/>
            <person name="Wang W."/>
            <person name="Stajich J.E."/>
            <person name="White M.M."/>
            <person name="Moncalvo J.M."/>
        </authorList>
    </citation>
    <scope>NUCLEOTIDE SEQUENCE [LARGE SCALE GENOMIC DNA]</scope>
    <source>
        <strain evidence="1 2">SC-DP-2</strain>
    </source>
</reference>
<organism evidence="1 2">
    <name type="scientific">Smittium megazygosporum</name>
    <dbReference type="NCBI Taxonomy" id="133381"/>
    <lineage>
        <taxon>Eukaryota</taxon>
        <taxon>Fungi</taxon>
        <taxon>Fungi incertae sedis</taxon>
        <taxon>Zoopagomycota</taxon>
        <taxon>Kickxellomycotina</taxon>
        <taxon>Harpellomycetes</taxon>
        <taxon>Harpellales</taxon>
        <taxon>Legeriomycetaceae</taxon>
        <taxon>Smittium</taxon>
    </lineage>
</organism>
<dbReference type="Proteomes" id="UP000245609">
    <property type="component" value="Unassembled WGS sequence"/>
</dbReference>
<sequence>MNRNIHLYRSLKKIIRARYTSINQNKYWESLLFKTATITAPNNTTLNSKNGPKAAENLLSFFNASEKYQNLLGKYSDQLSQKEKVEKTARLVGLQVPE</sequence>
<accession>A0A2T9Z8L7</accession>
<dbReference type="EMBL" id="MBFS01001567">
    <property type="protein sequence ID" value="PVV00867.1"/>
    <property type="molecule type" value="Genomic_DNA"/>
</dbReference>
<protein>
    <submittedName>
        <fullName evidence="1">Uncharacterized protein</fullName>
    </submittedName>
</protein>
<dbReference type="Pfam" id="PF13233">
    <property type="entry name" value="Complex1_LYR_2"/>
    <property type="match status" value="1"/>
</dbReference>
<evidence type="ECO:0000313" key="1">
    <source>
        <dbReference type="EMBL" id="PVV00867.1"/>
    </source>
</evidence>
<name>A0A2T9Z8L7_9FUNG</name>
<gene>
    <name evidence="1" type="ORF">BB560_004739</name>
</gene>
<proteinExistence type="predicted"/>
<evidence type="ECO:0000313" key="2">
    <source>
        <dbReference type="Proteomes" id="UP000245609"/>
    </source>
</evidence>
<dbReference type="OrthoDB" id="15893at2759"/>